<protein>
    <submittedName>
        <fullName evidence="2">Uncharacterized protein</fullName>
    </submittedName>
</protein>
<evidence type="ECO:0000313" key="3">
    <source>
        <dbReference type="Proteomes" id="UP000269097"/>
    </source>
</evidence>
<organism evidence="2 3">
    <name type="scientific">Cohnella candidum</name>
    <dbReference type="NCBI Taxonomy" id="2674991"/>
    <lineage>
        <taxon>Bacteria</taxon>
        <taxon>Bacillati</taxon>
        <taxon>Bacillota</taxon>
        <taxon>Bacilli</taxon>
        <taxon>Bacillales</taxon>
        <taxon>Paenibacillaceae</taxon>
        <taxon>Cohnella</taxon>
    </lineage>
</organism>
<feature type="transmembrane region" description="Helical" evidence="1">
    <location>
        <begin position="123"/>
        <end position="141"/>
    </location>
</feature>
<dbReference type="KEGG" id="coh:EAV92_23200"/>
<feature type="transmembrane region" description="Helical" evidence="1">
    <location>
        <begin position="93"/>
        <end position="111"/>
    </location>
</feature>
<keyword evidence="3" id="KW-1185">Reference proteome</keyword>
<proteinExistence type="predicted"/>
<keyword evidence="1" id="KW-0812">Transmembrane</keyword>
<keyword evidence="1" id="KW-1133">Transmembrane helix</keyword>
<evidence type="ECO:0000313" key="2">
    <source>
        <dbReference type="EMBL" id="AYQ75198.1"/>
    </source>
</evidence>
<keyword evidence="1" id="KW-0472">Membrane</keyword>
<feature type="transmembrane region" description="Helical" evidence="1">
    <location>
        <begin position="27"/>
        <end position="47"/>
    </location>
</feature>
<accession>A0A3G3K411</accession>
<name>A0A3G3K411_9BACL</name>
<dbReference type="EMBL" id="CP033433">
    <property type="protein sequence ID" value="AYQ75198.1"/>
    <property type="molecule type" value="Genomic_DNA"/>
</dbReference>
<dbReference type="Proteomes" id="UP000269097">
    <property type="component" value="Chromosome"/>
</dbReference>
<evidence type="ECO:0000256" key="1">
    <source>
        <dbReference type="SAM" id="Phobius"/>
    </source>
</evidence>
<dbReference type="NCBIfam" id="NF041644">
    <property type="entry name" value="CBO0543_fam"/>
    <property type="match status" value="1"/>
</dbReference>
<dbReference type="AlphaFoldDB" id="A0A3G3K411"/>
<sequence>MNMVFLIVSLIAFHVAAIFMPKRITWLDIWCIALFSIVVESFSNMALDLKLNLYGYIAPGNQWSGFLPIFLYPPVNAIYLNYFPFAKTNSRKAAYILAWTAFCLVYEVAALESGFFYYLKWKLWYSALCYPVLLLLVLGSFKFTRWLQRRAG</sequence>
<reference evidence="2 3" key="1">
    <citation type="submission" date="2018-10" db="EMBL/GenBank/DDBJ databases">
        <title>Genome Sequence of Cohnella sp.</title>
        <authorList>
            <person name="Srinivasan S."/>
            <person name="Kim M.K."/>
        </authorList>
    </citation>
    <scope>NUCLEOTIDE SEQUENCE [LARGE SCALE GENOMIC DNA]</scope>
    <source>
        <strain evidence="2 3">18JY8-7</strain>
    </source>
</reference>
<gene>
    <name evidence="2" type="ORF">EAV92_23200</name>
</gene>
<dbReference type="InterPro" id="IPR048147">
    <property type="entry name" value="CBO0543-like"/>
</dbReference>